<evidence type="ECO:0000313" key="1">
    <source>
        <dbReference type="EMBL" id="KAA1113201.1"/>
    </source>
</evidence>
<keyword evidence="2" id="KW-1185">Reference proteome</keyword>
<dbReference type="Proteomes" id="UP000324748">
    <property type="component" value="Unassembled WGS sequence"/>
</dbReference>
<evidence type="ECO:0000313" key="2">
    <source>
        <dbReference type="Proteomes" id="UP000324748"/>
    </source>
</evidence>
<proteinExistence type="predicted"/>
<gene>
    <name evidence="1" type="ORF">PGT21_024833</name>
</gene>
<accession>A0A5B0QIQ9</accession>
<sequence>MSTVVPSEVIGQQAVPKCKETDDLPDCCSHCPLERIAIAPLGILAQSGPKANTDQITANSDRITALFVAEILSKRPGGHVILAESCPKANSEKIPAFIVADQRIDKALN</sequence>
<dbReference type="AlphaFoldDB" id="A0A5B0QIQ9"/>
<name>A0A5B0QIQ9_PUCGR</name>
<organism evidence="1 2">
    <name type="scientific">Puccinia graminis f. sp. tritici</name>
    <dbReference type="NCBI Taxonomy" id="56615"/>
    <lineage>
        <taxon>Eukaryota</taxon>
        <taxon>Fungi</taxon>
        <taxon>Dikarya</taxon>
        <taxon>Basidiomycota</taxon>
        <taxon>Pucciniomycotina</taxon>
        <taxon>Pucciniomycetes</taxon>
        <taxon>Pucciniales</taxon>
        <taxon>Pucciniaceae</taxon>
        <taxon>Puccinia</taxon>
    </lineage>
</organism>
<protein>
    <submittedName>
        <fullName evidence="1">Uncharacterized protein</fullName>
    </submittedName>
</protein>
<reference evidence="1 2" key="1">
    <citation type="submission" date="2019-05" db="EMBL/GenBank/DDBJ databases">
        <title>Emergence of the Ug99 lineage of the wheat stem rust pathogen through somatic hybridization.</title>
        <authorList>
            <person name="Li F."/>
            <person name="Upadhyaya N.M."/>
            <person name="Sperschneider J."/>
            <person name="Matny O."/>
            <person name="Nguyen-Phuc H."/>
            <person name="Mago R."/>
            <person name="Raley C."/>
            <person name="Miller M.E."/>
            <person name="Silverstein K.A.T."/>
            <person name="Henningsen E."/>
            <person name="Hirsch C.D."/>
            <person name="Visser B."/>
            <person name="Pretorius Z.A."/>
            <person name="Steffenson B.J."/>
            <person name="Schwessinger B."/>
            <person name="Dodds P.N."/>
            <person name="Figueroa M."/>
        </authorList>
    </citation>
    <scope>NUCLEOTIDE SEQUENCE [LARGE SCALE GENOMIC DNA]</scope>
    <source>
        <strain evidence="1">21-0</strain>
    </source>
</reference>
<comment type="caution">
    <text evidence="1">The sequence shown here is derived from an EMBL/GenBank/DDBJ whole genome shotgun (WGS) entry which is preliminary data.</text>
</comment>
<dbReference type="EMBL" id="VSWC01000015">
    <property type="protein sequence ID" value="KAA1113201.1"/>
    <property type="molecule type" value="Genomic_DNA"/>
</dbReference>